<evidence type="ECO:0000256" key="1">
    <source>
        <dbReference type="ARBA" id="ARBA00004613"/>
    </source>
</evidence>
<feature type="domain" description="UPAR/Ly6" evidence="5">
    <location>
        <begin position="25"/>
        <end position="109"/>
    </location>
</feature>
<dbReference type="SUPFAM" id="SSF57302">
    <property type="entry name" value="Snake toxin-like"/>
    <property type="match status" value="1"/>
</dbReference>
<keyword evidence="3" id="KW-1015">Disulfide bond</keyword>
<dbReference type="GO" id="GO:0005576">
    <property type="term" value="C:extracellular region"/>
    <property type="evidence" value="ECO:0007669"/>
    <property type="project" value="UniProtKB-SubCell"/>
</dbReference>
<accession>A0AA35P1A5</accession>
<feature type="signal peptide" evidence="4">
    <location>
        <begin position="1"/>
        <end position="25"/>
    </location>
</feature>
<comment type="subcellular location">
    <subcellularLocation>
        <location evidence="1">Secreted</location>
    </subcellularLocation>
</comment>
<evidence type="ECO:0000313" key="7">
    <source>
        <dbReference type="Proteomes" id="UP001178461"/>
    </source>
</evidence>
<sequence>MPLSLNRWIWLCCALSGTLLQPGSALRCYTCLFPTISPLDCLKFPTPCGPSQRCLTSVIRGHRGALELVIYEKTCGDSSMCGAHGTRSMLGTNFTFYSSCCDTDLCNSAARGPSLFWGQAALIPLSVILVNLQ</sequence>
<organism evidence="6 7">
    <name type="scientific">Podarcis lilfordi</name>
    <name type="common">Lilford's wall lizard</name>
    <dbReference type="NCBI Taxonomy" id="74358"/>
    <lineage>
        <taxon>Eukaryota</taxon>
        <taxon>Metazoa</taxon>
        <taxon>Chordata</taxon>
        <taxon>Craniata</taxon>
        <taxon>Vertebrata</taxon>
        <taxon>Euteleostomi</taxon>
        <taxon>Lepidosauria</taxon>
        <taxon>Squamata</taxon>
        <taxon>Bifurcata</taxon>
        <taxon>Unidentata</taxon>
        <taxon>Episquamata</taxon>
        <taxon>Laterata</taxon>
        <taxon>Lacertibaenia</taxon>
        <taxon>Lacertidae</taxon>
        <taxon>Podarcis</taxon>
    </lineage>
</organism>
<dbReference type="Gene3D" id="2.10.60.10">
    <property type="entry name" value="CD59"/>
    <property type="match status" value="1"/>
</dbReference>
<evidence type="ECO:0000256" key="3">
    <source>
        <dbReference type="ARBA" id="ARBA00023157"/>
    </source>
</evidence>
<dbReference type="InterPro" id="IPR045860">
    <property type="entry name" value="Snake_toxin-like_sf"/>
</dbReference>
<evidence type="ECO:0000256" key="4">
    <source>
        <dbReference type="SAM" id="SignalP"/>
    </source>
</evidence>
<evidence type="ECO:0000256" key="2">
    <source>
        <dbReference type="ARBA" id="ARBA00022525"/>
    </source>
</evidence>
<name>A0AA35P1A5_9SAUR</name>
<keyword evidence="4" id="KW-0732">Signal</keyword>
<feature type="chain" id="PRO_5041354341" description="UPAR/Ly6 domain-containing protein" evidence="4">
    <location>
        <begin position="26"/>
        <end position="133"/>
    </location>
</feature>
<keyword evidence="7" id="KW-1185">Reference proteome</keyword>
<dbReference type="Proteomes" id="UP001178461">
    <property type="component" value="Chromosome 2"/>
</dbReference>
<dbReference type="AlphaFoldDB" id="A0AA35P1A5"/>
<protein>
    <recommendedName>
        <fullName evidence="5">UPAR/Ly6 domain-containing protein</fullName>
    </recommendedName>
</protein>
<dbReference type="EMBL" id="OX395127">
    <property type="protein sequence ID" value="CAI5768022.1"/>
    <property type="molecule type" value="Genomic_DNA"/>
</dbReference>
<dbReference type="Pfam" id="PF00021">
    <property type="entry name" value="UPAR_LY6"/>
    <property type="match status" value="1"/>
</dbReference>
<keyword evidence="2" id="KW-0964">Secreted</keyword>
<evidence type="ECO:0000259" key="5">
    <source>
        <dbReference type="Pfam" id="PF00021"/>
    </source>
</evidence>
<reference evidence="6" key="1">
    <citation type="submission" date="2022-12" db="EMBL/GenBank/DDBJ databases">
        <authorList>
            <person name="Alioto T."/>
            <person name="Alioto T."/>
            <person name="Gomez Garrido J."/>
        </authorList>
    </citation>
    <scope>NUCLEOTIDE SEQUENCE</scope>
</reference>
<proteinExistence type="predicted"/>
<dbReference type="InterPro" id="IPR016054">
    <property type="entry name" value="LY6_UPA_recep-like"/>
</dbReference>
<gene>
    <name evidence="6" type="ORF">PODLI_1B020420</name>
</gene>
<evidence type="ECO:0000313" key="6">
    <source>
        <dbReference type="EMBL" id="CAI5768022.1"/>
    </source>
</evidence>